<dbReference type="AlphaFoldDB" id="A0A820PAP3"/>
<dbReference type="Proteomes" id="UP000663868">
    <property type="component" value="Unassembled WGS sequence"/>
</dbReference>
<dbReference type="PANTHER" id="PTHR45904:SF2">
    <property type="entry name" value="TRNA (URACIL-5-)-METHYLTRANSFERASE HOMOLOG A"/>
    <property type="match status" value="1"/>
</dbReference>
<evidence type="ECO:0000313" key="1">
    <source>
        <dbReference type="EMBL" id="CAF4403662.1"/>
    </source>
</evidence>
<reference evidence="1" key="1">
    <citation type="submission" date="2021-02" db="EMBL/GenBank/DDBJ databases">
        <authorList>
            <person name="Nowell W R."/>
        </authorList>
    </citation>
    <scope>NUCLEOTIDE SEQUENCE</scope>
</reference>
<evidence type="ECO:0000313" key="2">
    <source>
        <dbReference type="Proteomes" id="UP000663868"/>
    </source>
</evidence>
<comment type="caution">
    <text evidence="1">The sequence shown here is derived from an EMBL/GenBank/DDBJ whole genome shotgun (WGS) entry which is preliminary data.</text>
</comment>
<dbReference type="InterPro" id="IPR045850">
    <property type="entry name" value="TRM2_met"/>
</dbReference>
<dbReference type="PANTHER" id="PTHR45904">
    <property type="entry name" value="TRNA (URACIL-5-)-METHYLTRANSFERASE"/>
    <property type="match status" value="1"/>
</dbReference>
<organism evidence="1 2">
    <name type="scientific">Adineta steineri</name>
    <dbReference type="NCBI Taxonomy" id="433720"/>
    <lineage>
        <taxon>Eukaryota</taxon>
        <taxon>Metazoa</taxon>
        <taxon>Spiralia</taxon>
        <taxon>Gnathifera</taxon>
        <taxon>Rotifera</taxon>
        <taxon>Eurotatoria</taxon>
        <taxon>Bdelloidea</taxon>
        <taxon>Adinetida</taxon>
        <taxon>Adinetidae</taxon>
        <taxon>Adineta</taxon>
    </lineage>
</organism>
<feature type="non-terminal residue" evidence="1">
    <location>
        <position position="86"/>
    </location>
</feature>
<dbReference type="GO" id="GO:0003723">
    <property type="term" value="F:RNA binding"/>
    <property type="evidence" value="ECO:0007669"/>
    <property type="project" value="TreeGrafter"/>
</dbReference>
<proteinExistence type="predicted"/>
<sequence length="86" mass="9850">KVVGFRYGQYSSGIDRVGSPSVCKNVSDSMKLVVQHFQDFIRSRSSPWYSAETHLGCWRQLTVRESRLNHLLLMIAFCQGQLTSVR</sequence>
<gene>
    <name evidence="1" type="ORF">KXQ929_LOCUS51169</name>
</gene>
<protein>
    <submittedName>
        <fullName evidence="1">Uncharacterized protein</fullName>
    </submittedName>
</protein>
<accession>A0A820PAP3</accession>
<dbReference type="EMBL" id="CAJOBB010024831">
    <property type="protein sequence ID" value="CAF4403662.1"/>
    <property type="molecule type" value="Genomic_DNA"/>
</dbReference>
<dbReference type="Gene3D" id="2.40.50.1070">
    <property type="match status" value="1"/>
</dbReference>
<name>A0A820PAP3_9BILA</name>